<sequence>MTLTLRCLALAFLAVAGGTAAAHEIKVFSSRHALPEAGKATIFLSWGHRVPVDELVDAAPIERYDLIAPGGGVTALKKDGVSLQANAVELKDDGVHTAVVTRKSSVYTYVLGDDDERQLKRGPKTEHTKARVESATRYQQAGKALIVVGKAGDAAPKPVGLPVEINPLDGPAKWTAGSDVRFQIVLDGKPVPTAEVLAREVGFKPDDAWSYATESNRKGEFTVRPSKAGTWVVKVNVKKLTQGKTREEYDFDSYTATLTLEVRP</sequence>
<dbReference type="KEGG" id="ftj:FTUN_8851"/>
<protein>
    <submittedName>
        <fullName evidence="2">Uncharacterized protein</fullName>
    </submittedName>
</protein>
<dbReference type="InterPro" id="IPR019613">
    <property type="entry name" value="DUF4198"/>
</dbReference>
<keyword evidence="1" id="KW-0732">Signal</keyword>
<gene>
    <name evidence="2" type="ORF">FTUN_8851</name>
</gene>
<dbReference type="AlphaFoldDB" id="A0A6M5Z6J4"/>
<feature type="signal peptide" evidence="1">
    <location>
        <begin position="1"/>
        <end position="22"/>
    </location>
</feature>
<proteinExistence type="predicted"/>
<dbReference type="Pfam" id="PF10670">
    <property type="entry name" value="DUF4198"/>
    <property type="match status" value="1"/>
</dbReference>
<dbReference type="RefSeq" id="WP_171475805.1">
    <property type="nucleotide sequence ID" value="NZ_CP053452.2"/>
</dbReference>
<dbReference type="Proteomes" id="UP000503447">
    <property type="component" value="Chromosome"/>
</dbReference>
<evidence type="ECO:0000313" key="2">
    <source>
        <dbReference type="EMBL" id="QJX01212.1"/>
    </source>
</evidence>
<dbReference type="EMBL" id="CP053452">
    <property type="protein sequence ID" value="QJX01212.1"/>
    <property type="molecule type" value="Genomic_DNA"/>
</dbReference>
<accession>A0A6M5Z6J4</accession>
<organism evidence="2 3">
    <name type="scientific">Frigoriglobus tundricola</name>
    <dbReference type="NCBI Taxonomy" id="2774151"/>
    <lineage>
        <taxon>Bacteria</taxon>
        <taxon>Pseudomonadati</taxon>
        <taxon>Planctomycetota</taxon>
        <taxon>Planctomycetia</taxon>
        <taxon>Gemmatales</taxon>
        <taxon>Gemmataceae</taxon>
        <taxon>Frigoriglobus</taxon>
    </lineage>
</organism>
<evidence type="ECO:0000313" key="3">
    <source>
        <dbReference type="Proteomes" id="UP000503447"/>
    </source>
</evidence>
<evidence type="ECO:0000256" key="1">
    <source>
        <dbReference type="SAM" id="SignalP"/>
    </source>
</evidence>
<feature type="chain" id="PRO_5026766444" evidence="1">
    <location>
        <begin position="23"/>
        <end position="264"/>
    </location>
</feature>
<reference evidence="3" key="1">
    <citation type="submission" date="2020-05" db="EMBL/GenBank/DDBJ databases">
        <title>Frigoriglobus tundricola gen. nov., sp. nov., a psychrotolerant cellulolytic planctomycete of the family Gemmataceae with two divergent copies of 16S rRNA gene.</title>
        <authorList>
            <person name="Kulichevskaya I.S."/>
            <person name="Ivanova A.A."/>
            <person name="Naumoff D.G."/>
            <person name="Beletsky A.V."/>
            <person name="Rijpstra W.I.C."/>
            <person name="Sinninghe Damste J.S."/>
            <person name="Mardanov A.V."/>
            <person name="Ravin N.V."/>
            <person name="Dedysh S.N."/>
        </authorList>
    </citation>
    <scope>NUCLEOTIDE SEQUENCE [LARGE SCALE GENOMIC DNA]</scope>
    <source>
        <strain evidence="3">PL17</strain>
    </source>
</reference>
<keyword evidence="3" id="KW-1185">Reference proteome</keyword>
<name>A0A6M5Z6J4_9BACT</name>